<dbReference type="STRING" id="29172.A0A0D8Y812"/>
<feature type="compositionally biased region" description="Basic and acidic residues" evidence="1">
    <location>
        <begin position="229"/>
        <end position="243"/>
    </location>
</feature>
<evidence type="ECO:0000256" key="2">
    <source>
        <dbReference type="SAM" id="SignalP"/>
    </source>
</evidence>
<evidence type="ECO:0000313" key="3">
    <source>
        <dbReference type="EMBL" id="KJH52139.1"/>
    </source>
</evidence>
<reference evidence="3 4" key="1">
    <citation type="submission" date="2013-11" db="EMBL/GenBank/DDBJ databases">
        <title>Draft genome of the bovine lungworm Dictyocaulus viviparus.</title>
        <authorList>
            <person name="Mitreva M."/>
        </authorList>
    </citation>
    <scope>NUCLEOTIDE SEQUENCE [LARGE SCALE GENOMIC DNA]</scope>
    <source>
        <strain evidence="3 4">HannoverDv2000</strain>
    </source>
</reference>
<dbReference type="EMBL" id="KN716169">
    <property type="protein sequence ID" value="KJH52139.1"/>
    <property type="molecule type" value="Genomic_DNA"/>
</dbReference>
<dbReference type="AlphaFoldDB" id="A0A0D8Y812"/>
<protein>
    <submittedName>
        <fullName evidence="3">Uncharacterized protein</fullName>
    </submittedName>
</protein>
<dbReference type="Proteomes" id="UP000053766">
    <property type="component" value="Unassembled WGS sequence"/>
</dbReference>
<feature type="region of interest" description="Disordered" evidence="1">
    <location>
        <begin position="203"/>
        <end position="255"/>
    </location>
</feature>
<keyword evidence="4" id="KW-1185">Reference proteome</keyword>
<evidence type="ECO:0000256" key="1">
    <source>
        <dbReference type="SAM" id="MobiDB-lite"/>
    </source>
</evidence>
<feature type="signal peptide" evidence="2">
    <location>
        <begin position="1"/>
        <end position="15"/>
    </location>
</feature>
<organism evidence="3 4">
    <name type="scientific">Dictyocaulus viviparus</name>
    <name type="common">Bovine lungworm</name>
    <dbReference type="NCBI Taxonomy" id="29172"/>
    <lineage>
        <taxon>Eukaryota</taxon>
        <taxon>Metazoa</taxon>
        <taxon>Ecdysozoa</taxon>
        <taxon>Nematoda</taxon>
        <taxon>Chromadorea</taxon>
        <taxon>Rhabditida</taxon>
        <taxon>Rhabditina</taxon>
        <taxon>Rhabditomorpha</taxon>
        <taxon>Strongyloidea</taxon>
        <taxon>Metastrongylidae</taxon>
        <taxon>Dictyocaulus</taxon>
    </lineage>
</organism>
<keyword evidence="2" id="KW-0732">Signal</keyword>
<gene>
    <name evidence="3" type="ORF">DICVIV_01604</name>
</gene>
<sequence length="314" mass="32483">MLIAVILVFIAVVDGIFFGGGDSGGGGCCCGCGVPQPPSCGCQRPQCPVPPPCPACPQSCPPAPVAYCPQVQPVFMPRSNSGCNSGNGGCSTGYTGGGYTHSSNGVGVGGGAGYAAVHSPSSDVYSTGNGFTSGGGNGASYNYGAQDTYNGYNSQQAVAPSYFSQNDNTNTANNTNCEQPTVKYVMLKVKDVGQNPNEGMVEAEEVNQPSSVDATASPLDAEDFTDNTNRNEETEDVTKDDSQTRAQGAPTLSDAKCNSKPLKDLIIQSIVMDDALASKRNIHETSLKRFPDSTVDVICSGTGRMMAYVFLISP</sequence>
<feature type="chain" id="PRO_5012181389" evidence="2">
    <location>
        <begin position="16"/>
        <end position="314"/>
    </location>
</feature>
<name>A0A0D8Y812_DICVI</name>
<proteinExistence type="predicted"/>
<evidence type="ECO:0000313" key="4">
    <source>
        <dbReference type="Proteomes" id="UP000053766"/>
    </source>
</evidence>
<reference evidence="4" key="2">
    <citation type="journal article" date="2016" name="Sci. Rep.">
        <title>Dictyocaulus viviparus genome, variome and transcriptome elucidate lungworm biology and support future intervention.</title>
        <authorList>
            <person name="McNulty S.N."/>
            <person name="Strube C."/>
            <person name="Rosa B.A."/>
            <person name="Martin J.C."/>
            <person name="Tyagi R."/>
            <person name="Choi Y.J."/>
            <person name="Wang Q."/>
            <person name="Hallsworth Pepin K."/>
            <person name="Zhang X."/>
            <person name="Ozersky P."/>
            <person name="Wilson R.K."/>
            <person name="Sternberg P.W."/>
            <person name="Gasser R.B."/>
            <person name="Mitreva M."/>
        </authorList>
    </citation>
    <scope>NUCLEOTIDE SEQUENCE [LARGE SCALE GENOMIC DNA]</scope>
    <source>
        <strain evidence="4">HannoverDv2000</strain>
    </source>
</reference>
<dbReference type="OrthoDB" id="5873923at2759"/>
<accession>A0A0D8Y812</accession>